<dbReference type="AlphaFoldDB" id="A0A6J4QNR1"/>
<dbReference type="Gene3D" id="2.60.120.10">
    <property type="entry name" value="Jelly Rolls"/>
    <property type="match status" value="1"/>
</dbReference>
<name>A0A6J4QNR1_9PSEU</name>
<dbReference type="SUPFAM" id="SSF51182">
    <property type="entry name" value="RmlC-like cupins"/>
    <property type="match status" value="1"/>
</dbReference>
<evidence type="ECO:0008006" key="2">
    <source>
        <dbReference type="Google" id="ProtNLM"/>
    </source>
</evidence>
<dbReference type="EMBL" id="CADCUS010000649">
    <property type="protein sequence ID" value="CAA9450352.1"/>
    <property type="molecule type" value="Genomic_DNA"/>
</dbReference>
<gene>
    <name evidence="1" type="ORF">AVDCRST_MAG66-4837</name>
</gene>
<protein>
    <recommendedName>
        <fullName evidence="2">Cupin 2 conserved barrel domain-containing protein</fullName>
    </recommendedName>
</protein>
<proteinExistence type="predicted"/>
<dbReference type="InterPro" id="IPR011051">
    <property type="entry name" value="RmlC_Cupin_sf"/>
</dbReference>
<evidence type="ECO:0000313" key="1">
    <source>
        <dbReference type="EMBL" id="CAA9450352.1"/>
    </source>
</evidence>
<organism evidence="1">
    <name type="scientific">uncultured Pseudonocardia sp</name>
    <dbReference type="NCBI Taxonomy" id="211455"/>
    <lineage>
        <taxon>Bacteria</taxon>
        <taxon>Bacillati</taxon>
        <taxon>Actinomycetota</taxon>
        <taxon>Actinomycetes</taxon>
        <taxon>Pseudonocardiales</taxon>
        <taxon>Pseudonocardiaceae</taxon>
        <taxon>Pseudonocardia</taxon>
        <taxon>environmental samples</taxon>
    </lineage>
</organism>
<dbReference type="InterPro" id="IPR014710">
    <property type="entry name" value="RmlC-like_jellyroll"/>
</dbReference>
<reference evidence="1" key="1">
    <citation type="submission" date="2020-02" db="EMBL/GenBank/DDBJ databases">
        <authorList>
            <person name="Meier V. D."/>
        </authorList>
    </citation>
    <scope>NUCLEOTIDE SEQUENCE</scope>
    <source>
        <strain evidence="1">AVDCRST_MAG66</strain>
    </source>
</reference>
<accession>A0A6J4QNR1</accession>
<sequence>MNAVVQDEVPVVIAGDGVEVRVGEIGGGMSASFITLPQGTDLGPALEGMPDDRCQCPHWGYLLRGRVQMRTADGDRVYSAGQAFYWGPGHVPVALEDSAYVDFSPTEEFAAVIAHIRGDAG</sequence>